<protein>
    <submittedName>
        <fullName evidence="2">Uncharacterized protein</fullName>
    </submittedName>
</protein>
<gene>
    <name evidence="2" type="ORF">GCM10010151_41410</name>
</gene>
<evidence type="ECO:0000313" key="2">
    <source>
        <dbReference type="EMBL" id="GAA0347441.1"/>
    </source>
</evidence>
<comment type="caution">
    <text evidence="2">The sequence shown here is derived from an EMBL/GenBank/DDBJ whole genome shotgun (WGS) entry which is preliminary data.</text>
</comment>
<proteinExistence type="predicted"/>
<keyword evidence="3" id="KW-1185">Reference proteome</keyword>
<evidence type="ECO:0000313" key="3">
    <source>
        <dbReference type="Proteomes" id="UP001501822"/>
    </source>
</evidence>
<evidence type="ECO:0000256" key="1">
    <source>
        <dbReference type="SAM" id="MobiDB-lite"/>
    </source>
</evidence>
<feature type="compositionally biased region" description="Basic and acidic residues" evidence="1">
    <location>
        <begin position="53"/>
        <end position="65"/>
    </location>
</feature>
<dbReference type="EMBL" id="BAAABM010000037">
    <property type="protein sequence ID" value="GAA0347441.1"/>
    <property type="molecule type" value="Genomic_DNA"/>
</dbReference>
<feature type="compositionally biased region" description="Pro residues" evidence="1">
    <location>
        <begin position="11"/>
        <end position="22"/>
    </location>
</feature>
<sequence>MVAVTAAAPTGPRPDPAGPDPAGPDRPDVPEAGRPGFLRGLLDLITLLLAPEPDLHAGDDGHALDEEGEPDAL</sequence>
<name>A0ABP3GKE7_9ACTN</name>
<accession>A0ABP3GKE7</accession>
<dbReference type="RefSeq" id="WP_252801212.1">
    <property type="nucleotide sequence ID" value="NZ_BAAABM010000037.1"/>
</dbReference>
<feature type="region of interest" description="Disordered" evidence="1">
    <location>
        <begin position="1"/>
        <end position="36"/>
    </location>
</feature>
<dbReference type="Proteomes" id="UP001501822">
    <property type="component" value="Unassembled WGS sequence"/>
</dbReference>
<feature type="compositionally biased region" description="Low complexity" evidence="1">
    <location>
        <begin position="1"/>
        <end position="10"/>
    </location>
</feature>
<reference evidence="3" key="1">
    <citation type="journal article" date="2019" name="Int. J. Syst. Evol. Microbiol.">
        <title>The Global Catalogue of Microorganisms (GCM) 10K type strain sequencing project: providing services to taxonomists for standard genome sequencing and annotation.</title>
        <authorList>
            <consortium name="The Broad Institute Genomics Platform"/>
            <consortium name="The Broad Institute Genome Sequencing Center for Infectious Disease"/>
            <person name="Wu L."/>
            <person name="Ma J."/>
        </authorList>
    </citation>
    <scope>NUCLEOTIDE SEQUENCE [LARGE SCALE GENOMIC DNA]</scope>
    <source>
        <strain evidence="3">JCM 3146</strain>
    </source>
</reference>
<organism evidence="2 3">
    <name type="scientific">Actinoallomurus spadix</name>
    <dbReference type="NCBI Taxonomy" id="79912"/>
    <lineage>
        <taxon>Bacteria</taxon>
        <taxon>Bacillati</taxon>
        <taxon>Actinomycetota</taxon>
        <taxon>Actinomycetes</taxon>
        <taxon>Streptosporangiales</taxon>
        <taxon>Thermomonosporaceae</taxon>
        <taxon>Actinoallomurus</taxon>
    </lineage>
</organism>
<feature type="region of interest" description="Disordered" evidence="1">
    <location>
        <begin position="53"/>
        <end position="73"/>
    </location>
</feature>